<dbReference type="Proteomes" id="UP000579153">
    <property type="component" value="Unassembled WGS sequence"/>
</dbReference>
<name>A0A7W9LCL9_9ACTN</name>
<comment type="caution">
    <text evidence="1">The sequence shown here is derived from an EMBL/GenBank/DDBJ whole genome shotgun (WGS) entry which is preliminary data.</text>
</comment>
<organism evidence="1 2">
    <name type="scientific">Nonomuraea jabiensis</name>
    <dbReference type="NCBI Taxonomy" id="882448"/>
    <lineage>
        <taxon>Bacteria</taxon>
        <taxon>Bacillati</taxon>
        <taxon>Actinomycetota</taxon>
        <taxon>Actinomycetes</taxon>
        <taxon>Streptosporangiales</taxon>
        <taxon>Streptosporangiaceae</taxon>
        <taxon>Nonomuraea</taxon>
    </lineage>
</organism>
<dbReference type="AlphaFoldDB" id="A0A7W9LCL9"/>
<proteinExistence type="predicted"/>
<evidence type="ECO:0000313" key="2">
    <source>
        <dbReference type="Proteomes" id="UP000579153"/>
    </source>
</evidence>
<evidence type="ECO:0000313" key="1">
    <source>
        <dbReference type="EMBL" id="MBB5778859.1"/>
    </source>
</evidence>
<reference evidence="1 2" key="1">
    <citation type="submission" date="2020-08" db="EMBL/GenBank/DDBJ databases">
        <title>Sequencing the genomes of 1000 actinobacteria strains.</title>
        <authorList>
            <person name="Klenk H.-P."/>
        </authorList>
    </citation>
    <scope>NUCLEOTIDE SEQUENCE [LARGE SCALE GENOMIC DNA]</scope>
    <source>
        <strain evidence="1 2">DSM 45507</strain>
    </source>
</reference>
<accession>A0A7W9LCL9</accession>
<protein>
    <submittedName>
        <fullName evidence="1">Uncharacterized protein</fullName>
    </submittedName>
</protein>
<gene>
    <name evidence="1" type="ORF">HD596_005615</name>
</gene>
<dbReference type="EMBL" id="JACHMB010000001">
    <property type="protein sequence ID" value="MBB5778859.1"/>
    <property type="molecule type" value="Genomic_DNA"/>
</dbReference>
<sequence>MSLFRPHDHVWHKGIAWSLPHVGEHNFWGGPTYVHGRFYVQLDNNGSATHLRYAVVIAGGDRGEEGMELLAKQGRAALA</sequence>
<dbReference type="Pfam" id="PF14100">
    <property type="entry name" value="DUF6807"/>
    <property type="match status" value="1"/>
</dbReference>
<dbReference type="InterPro" id="IPR029475">
    <property type="entry name" value="DUF6807"/>
</dbReference>
<keyword evidence="2" id="KW-1185">Reference proteome</keyword>